<keyword evidence="4" id="KW-0378">Hydrolase</keyword>
<sequence length="604" mass="68142">MQKLLTICLLSLSLLSNAQKRKTTVPDRFAGLDTALNHILTDWKAPGFAVAIIQKNKVVYAKGFGYRDYESKLPVTPTTLFAIGSCTKAFTSSLIGALQKDGKLELDKPVSNYLPELKFYNDDMNNKITLRDMMTHRTGLPRHDYSWYFSPTSRDSILTRIRFLEPSTGIRERWQYNNFMFLAQGIVAEKLTGKSWENNIKERFFKPLNMANSHFSIKEFDKSSDAAKGYGLKKDSLIYRLDYYNIDEMGPAGSINSNVLEMANWVSAWINGGKFEGKEILSPQYVTDAISSQMVINGALPSKETPDLHLSTYGFGWFLSSYRGHYRVEHGGNIDGFSANTSFFPSDSLGIVVLTNQDGSAVPTLVRNIIADKMLDLKYYNWSGERLKVYKKAIKESKEAKNKPTSNRKTNTKPSHSLSDYTGIFVSDGYGKLNVTQKGDSLFLQSPNHQWWLSHYHYDTFLNFDTRYGIDTTNKSSIFFQFNTGVNGEIETLSAIGLEPTIGKPVVFSRVIPIKPISAEELKKYVGEFDLGGVTIKTYVKNDKTLYVFIPGQPEYELASIGNHKFNLVKLKGYSVLFDITPNLEVTAITFVQPNGNFKATKKK</sequence>
<dbReference type="Pfam" id="PF11954">
    <property type="entry name" value="DUF3471"/>
    <property type="match status" value="1"/>
</dbReference>
<keyword evidence="5" id="KW-1185">Reference proteome</keyword>
<dbReference type="Pfam" id="PF00144">
    <property type="entry name" value="Beta-lactamase"/>
    <property type="match status" value="1"/>
</dbReference>
<protein>
    <submittedName>
        <fullName evidence="4">Serine hydrolase</fullName>
    </submittedName>
</protein>
<evidence type="ECO:0000259" key="2">
    <source>
        <dbReference type="Pfam" id="PF00144"/>
    </source>
</evidence>
<evidence type="ECO:0000259" key="3">
    <source>
        <dbReference type="Pfam" id="PF11954"/>
    </source>
</evidence>
<dbReference type="InterPro" id="IPR050491">
    <property type="entry name" value="AmpC-like"/>
</dbReference>
<evidence type="ECO:0000256" key="1">
    <source>
        <dbReference type="SAM" id="SignalP"/>
    </source>
</evidence>
<dbReference type="PANTHER" id="PTHR46825:SF15">
    <property type="entry name" value="BETA-LACTAMASE-RELATED DOMAIN-CONTAINING PROTEIN"/>
    <property type="match status" value="1"/>
</dbReference>
<feature type="signal peptide" evidence="1">
    <location>
        <begin position="1"/>
        <end position="18"/>
    </location>
</feature>
<comment type="caution">
    <text evidence="4">The sequence shown here is derived from an EMBL/GenBank/DDBJ whole genome shotgun (WGS) entry which is preliminary data.</text>
</comment>
<keyword evidence="1" id="KW-0732">Signal</keyword>
<feature type="chain" id="PRO_5046315866" evidence="1">
    <location>
        <begin position="19"/>
        <end position="604"/>
    </location>
</feature>
<dbReference type="SUPFAM" id="SSF56601">
    <property type="entry name" value="beta-lactamase/transpeptidase-like"/>
    <property type="match status" value="1"/>
</dbReference>
<dbReference type="InterPro" id="IPR021860">
    <property type="entry name" value="Peptidase_S12_Pab87-rel_C"/>
</dbReference>
<dbReference type="PANTHER" id="PTHR46825">
    <property type="entry name" value="D-ALANYL-D-ALANINE-CARBOXYPEPTIDASE/ENDOPEPTIDASE AMPH"/>
    <property type="match status" value="1"/>
</dbReference>
<dbReference type="Gene3D" id="3.40.710.10">
    <property type="entry name" value="DD-peptidase/beta-lactamase superfamily"/>
    <property type="match status" value="1"/>
</dbReference>
<evidence type="ECO:0000313" key="4">
    <source>
        <dbReference type="EMBL" id="MEA5256189.1"/>
    </source>
</evidence>
<reference evidence="4 5" key="1">
    <citation type="submission" date="2023-12" db="EMBL/GenBank/DDBJ databases">
        <title>Novel species of the genus Arcicella isolated from rivers.</title>
        <authorList>
            <person name="Lu H."/>
        </authorList>
    </citation>
    <scope>NUCLEOTIDE SEQUENCE [LARGE SCALE GENOMIC DNA]</scope>
    <source>
        <strain evidence="4 5">LMG 21963</strain>
    </source>
</reference>
<dbReference type="InterPro" id="IPR012338">
    <property type="entry name" value="Beta-lactam/transpept-like"/>
</dbReference>
<dbReference type="GO" id="GO:0016787">
    <property type="term" value="F:hydrolase activity"/>
    <property type="evidence" value="ECO:0007669"/>
    <property type="project" value="UniProtKB-KW"/>
</dbReference>
<evidence type="ECO:0000313" key="5">
    <source>
        <dbReference type="Proteomes" id="UP001304671"/>
    </source>
</evidence>
<dbReference type="Proteomes" id="UP001304671">
    <property type="component" value="Unassembled WGS sequence"/>
</dbReference>
<feature type="domain" description="Peptidase S12 Pab87-related C-terminal" evidence="3">
    <location>
        <begin position="408"/>
        <end position="494"/>
    </location>
</feature>
<proteinExistence type="predicted"/>
<dbReference type="EMBL" id="JAYFUL010000001">
    <property type="protein sequence ID" value="MEA5256189.1"/>
    <property type="molecule type" value="Genomic_DNA"/>
</dbReference>
<feature type="domain" description="Beta-lactamase-related" evidence="2">
    <location>
        <begin position="41"/>
        <end position="365"/>
    </location>
</feature>
<dbReference type="InterPro" id="IPR001466">
    <property type="entry name" value="Beta-lactam-related"/>
</dbReference>
<name>A0ABU5QHI8_9BACT</name>
<gene>
    <name evidence="4" type="ORF">VB264_00230</name>
</gene>
<dbReference type="RefSeq" id="WP_323246014.1">
    <property type="nucleotide sequence ID" value="NZ_JAYFUL010000001.1"/>
</dbReference>
<dbReference type="Gene3D" id="2.40.128.600">
    <property type="match status" value="1"/>
</dbReference>
<organism evidence="4 5">
    <name type="scientific">Arcicella aquatica</name>
    <dbReference type="NCBI Taxonomy" id="217141"/>
    <lineage>
        <taxon>Bacteria</taxon>
        <taxon>Pseudomonadati</taxon>
        <taxon>Bacteroidota</taxon>
        <taxon>Cytophagia</taxon>
        <taxon>Cytophagales</taxon>
        <taxon>Flectobacillaceae</taxon>
        <taxon>Arcicella</taxon>
    </lineage>
</organism>
<accession>A0ABU5QHI8</accession>